<dbReference type="InterPro" id="IPR031350">
    <property type="entry name" value="Goodbye_dom"/>
</dbReference>
<evidence type="ECO:0000313" key="3">
    <source>
        <dbReference type="Proteomes" id="UP000639403"/>
    </source>
</evidence>
<dbReference type="EMBL" id="JADOXO010000508">
    <property type="protein sequence ID" value="KAF9803472.1"/>
    <property type="molecule type" value="Genomic_DNA"/>
</dbReference>
<dbReference type="Proteomes" id="UP000639403">
    <property type="component" value="Unassembled WGS sequence"/>
</dbReference>
<reference evidence="2" key="2">
    <citation type="journal article" name="Front. Microbiol.">
        <title>Degradative Capacity of Two Strains of Rhodonia placenta: From Phenotype to Genotype.</title>
        <authorList>
            <person name="Kolle M."/>
            <person name="Horta M.A.C."/>
            <person name="Nowrousian M."/>
            <person name="Ohm R.A."/>
            <person name="Benz J.P."/>
            <person name="Pilgard A."/>
        </authorList>
    </citation>
    <scope>NUCLEOTIDE SEQUENCE</scope>
    <source>
        <strain evidence="2">FPRL280</strain>
    </source>
</reference>
<comment type="caution">
    <text evidence="2">The sequence shown here is derived from an EMBL/GenBank/DDBJ whole genome shotgun (WGS) entry which is preliminary data.</text>
</comment>
<dbReference type="AlphaFoldDB" id="A0A8H7NTV5"/>
<sequence>MQVHTAQGLPPIWSKALKRFKDSTNIDLEAIDDEGESPRPGLITVKDAKSLSTTVHAKFSSNKKLKYGPDRILESCKRALVDVDCLLSHVMDAEQGNVRRIIIFRSFAALFLSANDNGSVNAVVHLWDQVPLMGSSLANNVPASDRAPFENVLISYVTLAGTVYNVIKKKHHGDTLSSDRDVKQVLSELHWAINTLQWVGECFHGQMKRGWEHTLTEYASLVGLDVQSPNFPRKVTSAVELQAQLQALGFKESATVVQLRANARELAELIISRRIHGLEGVDIDPVVLGAFLTLIEASRGKATAVALIADLTAGITTILRRLPPIAQESESSAAVTLAQIKASTLRITGEGAKTLRSVSVPWMSSSLFARNDKLQSTIHELAWLVENAPMTYAAQGEYYTASTSRFADIWEKAIRRYTASTGVDISAWAAVQHIDALTSIETALENGRYTFQQEHKKAEEAAKVVGPVVKFMKTFVDPAADLAEPHLPGVKLAAVALEKLLDAADKLGSSYEPILSLFDALSDFLDRMRVHLTSRPDIEIMEIHEEVLAEMLVIFGVITGRMNKGFLGRLTTGDDDIKAATTRLQALLDKEDRMTGALVLSKLNDVKHAVEEGFGELA</sequence>
<accession>A0A8H7NTV5</accession>
<organism evidence="2 3">
    <name type="scientific">Rhodonia placenta</name>
    <dbReference type="NCBI Taxonomy" id="104341"/>
    <lineage>
        <taxon>Eukaryota</taxon>
        <taxon>Fungi</taxon>
        <taxon>Dikarya</taxon>
        <taxon>Basidiomycota</taxon>
        <taxon>Agaricomycotina</taxon>
        <taxon>Agaricomycetes</taxon>
        <taxon>Polyporales</taxon>
        <taxon>Adustoporiaceae</taxon>
        <taxon>Rhodonia</taxon>
    </lineage>
</organism>
<reference evidence="2" key="1">
    <citation type="submission" date="2020-11" db="EMBL/GenBank/DDBJ databases">
        <authorList>
            <person name="Koelle M."/>
            <person name="Horta M.A.C."/>
            <person name="Nowrousian M."/>
            <person name="Ohm R.A."/>
            <person name="Benz P."/>
            <person name="Pilgard A."/>
        </authorList>
    </citation>
    <scope>NUCLEOTIDE SEQUENCE</scope>
    <source>
        <strain evidence="2">FPRL280</strain>
    </source>
</reference>
<evidence type="ECO:0000313" key="2">
    <source>
        <dbReference type="EMBL" id="KAF9803472.1"/>
    </source>
</evidence>
<dbReference type="Pfam" id="PF17109">
    <property type="entry name" value="Goodbye"/>
    <property type="match status" value="1"/>
</dbReference>
<feature type="domain" description="Fungal STAND N-terminal Goodbye" evidence="1">
    <location>
        <begin position="410"/>
        <end position="530"/>
    </location>
</feature>
<proteinExistence type="predicted"/>
<gene>
    <name evidence="2" type="ORF">IEO21_09681</name>
</gene>
<protein>
    <recommendedName>
        <fullName evidence="1">Fungal STAND N-terminal Goodbye domain-containing protein</fullName>
    </recommendedName>
</protein>
<evidence type="ECO:0000259" key="1">
    <source>
        <dbReference type="Pfam" id="PF17109"/>
    </source>
</evidence>
<name>A0A8H7NTV5_9APHY</name>